<evidence type="ECO:0000256" key="4">
    <source>
        <dbReference type="ARBA" id="ARBA00022741"/>
    </source>
</evidence>
<keyword evidence="4 8" id="KW-0547">Nucleotide-binding</keyword>
<evidence type="ECO:0000259" key="10">
    <source>
        <dbReference type="Pfam" id="PF07685"/>
    </source>
</evidence>
<proteinExistence type="inferred from homology"/>
<dbReference type="InterPro" id="IPR011698">
    <property type="entry name" value="GATase_3"/>
</dbReference>
<feature type="domain" description="CobQ/CobB/MinD/ParA nucleotide binding" evidence="9">
    <location>
        <begin position="7"/>
        <end position="185"/>
    </location>
</feature>
<comment type="pathway">
    <text evidence="8">Cofactor biosynthesis; adenosylcobalamin biosynthesis; cob(II)yrinate a,c-diamide from sirohydrochlorin (anaerobic route): step 10/10.</text>
</comment>
<comment type="domain">
    <text evidence="8">Comprises of two domains. The C-terminal domain contains the binding site for glutamine and catalyzes the hydrolysis of this substrate to glutamate and ammonia. The N-terminal domain is anticipated to bind ATP and cobyrinate and catalyzes the ultimate synthesis of the diamide product. The ammonia produced via the glutaminase domain is probably translocated to the adjacent domain via a molecular tunnel, where it reacts with an activated intermediate.</text>
</comment>
<dbReference type="EMBL" id="AP025516">
    <property type="protein sequence ID" value="BDD87158.1"/>
    <property type="molecule type" value="Genomic_DNA"/>
</dbReference>
<keyword evidence="2 8" id="KW-0169">Cobalamin biosynthesis</keyword>
<dbReference type="InterPro" id="IPR004484">
    <property type="entry name" value="CbiA/CobB_synth"/>
</dbReference>
<gene>
    <name evidence="8 11" type="primary">cbiA</name>
    <name evidence="11" type="ORF">DPPLL_15230</name>
</gene>
<dbReference type="PANTHER" id="PTHR43873:SF1">
    <property type="entry name" value="COBYRINATE A,C-DIAMIDE SYNTHASE"/>
    <property type="match status" value="1"/>
</dbReference>
<feature type="domain" description="CobB/CobQ-like glutamine amidotransferase" evidence="10">
    <location>
        <begin position="244"/>
        <end position="439"/>
    </location>
</feature>
<dbReference type="Pfam" id="PF07685">
    <property type="entry name" value="GATase_3"/>
    <property type="match status" value="1"/>
</dbReference>
<name>A0ABM7W8B4_9BACT</name>
<keyword evidence="12" id="KW-1185">Reference proteome</keyword>
<dbReference type="CDD" id="cd03130">
    <property type="entry name" value="GATase1_CobB"/>
    <property type="match status" value="1"/>
</dbReference>
<comment type="miscellaneous">
    <text evidence="8">The a and c carboxylates of cobyrinate are activated for nucleophilic attack via formation of a phosphorylated intermediate by ATP. CbiA catalyzes first the amidation of the c-carboxylate, and then that of the a-carboxylate.</text>
</comment>
<dbReference type="NCBIfam" id="TIGR00379">
    <property type="entry name" value="cobB"/>
    <property type="match status" value="1"/>
</dbReference>
<dbReference type="HAMAP" id="MF_00027">
    <property type="entry name" value="CobB_CbiA"/>
    <property type="match status" value="1"/>
</dbReference>
<evidence type="ECO:0000313" key="12">
    <source>
        <dbReference type="Proteomes" id="UP000830055"/>
    </source>
</evidence>
<accession>A0ABM7W8B4</accession>
<keyword evidence="6 8" id="KW-0460">Magnesium</keyword>
<evidence type="ECO:0000256" key="7">
    <source>
        <dbReference type="ARBA" id="ARBA00022962"/>
    </source>
</evidence>
<dbReference type="InterPro" id="IPR027417">
    <property type="entry name" value="P-loop_NTPase"/>
</dbReference>
<dbReference type="Pfam" id="PF01656">
    <property type="entry name" value="CbiA"/>
    <property type="match status" value="1"/>
</dbReference>
<protein>
    <recommendedName>
        <fullName evidence="8">Cobyrinate a,c-diamide synthase</fullName>
        <ecNumber evidence="8">6.3.5.11</ecNumber>
    </recommendedName>
    <alternativeName>
        <fullName evidence="8">Cobyrinic acid a,c-diamide synthetase</fullName>
    </alternativeName>
</protein>
<dbReference type="PROSITE" id="PS51274">
    <property type="entry name" value="GATASE_COBBQ"/>
    <property type="match status" value="1"/>
</dbReference>
<evidence type="ECO:0000256" key="2">
    <source>
        <dbReference type="ARBA" id="ARBA00022573"/>
    </source>
</evidence>
<feature type="site" description="Increases nucleophilicity of active site Cys" evidence="8">
    <location>
        <position position="433"/>
    </location>
</feature>
<evidence type="ECO:0000256" key="6">
    <source>
        <dbReference type="ARBA" id="ARBA00022842"/>
    </source>
</evidence>
<dbReference type="PANTHER" id="PTHR43873">
    <property type="entry name" value="COBYRINATE A,C-DIAMIDE SYNTHASE"/>
    <property type="match status" value="1"/>
</dbReference>
<dbReference type="NCBIfam" id="NF002204">
    <property type="entry name" value="PRK01077.1"/>
    <property type="match status" value="1"/>
</dbReference>
<dbReference type="CDD" id="cd05388">
    <property type="entry name" value="CobB_N"/>
    <property type="match status" value="1"/>
</dbReference>
<dbReference type="Gene3D" id="3.40.50.300">
    <property type="entry name" value="P-loop containing nucleotide triphosphate hydrolases"/>
    <property type="match status" value="2"/>
</dbReference>
<dbReference type="InterPro" id="IPR029062">
    <property type="entry name" value="Class_I_gatase-like"/>
</dbReference>
<dbReference type="Gene3D" id="3.40.50.880">
    <property type="match status" value="1"/>
</dbReference>
<organism evidence="11 12">
    <name type="scientific">Desulfofustis limnaeus</name>
    <dbReference type="NCBI Taxonomy" id="2740163"/>
    <lineage>
        <taxon>Bacteria</taxon>
        <taxon>Pseudomonadati</taxon>
        <taxon>Thermodesulfobacteriota</taxon>
        <taxon>Desulfobulbia</taxon>
        <taxon>Desulfobulbales</taxon>
        <taxon>Desulfocapsaceae</taxon>
        <taxon>Desulfofustis</taxon>
    </lineage>
</organism>
<keyword evidence="7 8" id="KW-0315">Glutamine amidotransferase</keyword>
<dbReference type="SUPFAM" id="SSF52317">
    <property type="entry name" value="Class I glutamine amidotransferase-like"/>
    <property type="match status" value="1"/>
</dbReference>
<dbReference type="InterPro" id="IPR002586">
    <property type="entry name" value="CobQ/CobB/MinD/ParA_Nub-bd_dom"/>
</dbReference>
<comment type="function">
    <text evidence="8">Catalyzes the ATP-dependent amidation of the two carboxylate groups at positions a and c of cobyrinate, using either L-glutamine or ammonia as the nitrogen source.</text>
</comment>
<dbReference type="SUPFAM" id="SSF52540">
    <property type="entry name" value="P-loop containing nucleoside triphosphate hydrolases"/>
    <property type="match status" value="1"/>
</dbReference>
<keyword evidence="5 8" id="KW-0067">ATP-binding</keyword>
<comment type="cofactor">
    <cofactor evidence="1 8">
        <name>Mg(2+)</name>
        <dbReference type="ChEBI" id="CHEBI:18420"/>
    </cofactor>
</comment>
<dbReference type="Proteomes" id="UP000830055">
    <property type="component" value="Chromosome"/>
</dbReference>
<evidence type="ECO:0000256" key="8">
    <source>
        <dbReference type="HAMAP-Rule" id="MF_00027"/>
    </source>
</evidence>
<evidence type="ECO:0000256" key="5">
    <source>
        <dbReference type="ARBA" id="ARBA00022840"/>
    </source>
</evidence>
<evidence type="ECO:0000256" key="3">
    <source>
        <dbReference type="ARBA" id="ARBA00022598"/>
    </source>
</evidence>
<evidence type="ECO:0000256" key="1">
    <source>
        <dbReference type="ARBA" id="ARBA00001946"/>
    </source>
</evidence>
<feature type="active site" description="Nucleophile" evidence="8">
    <location>
        <position position="327"/>
    </location>
</feature>
<dbReference type="RefSeq" id="WP_284154196.1">
    <property type="nucleotide sequence ID" value="NZ_AP025516.1"/>
</dbReference>
<sequence>MRARAFAIGATSSGAGKTILTLGILAALVRRGLRVQPFKCGPDFIDPSLHQVVTGVSSYNLDLRMMGPEQCRSLFFEKAETVDVVVLEGVMGLFDGGPASTAELAKLLGLPVYLVIDARSCAESAAAVLKGFETFDGDLHVAGAIFNRIGSDRHRELIERSVLQHCRTPVIGWMPRDDVFHLAQRHLGLHMGEEQSLDEEGVARFVTVVEQRLAVERLLVPVALPEMEQPKGQPASARKRRLVKIGVAEDRAFCFYYRQNFELLEKMGFALVPFSPLQDRGLPSDLAMLYFGGGYPELYGAQLAANQSFRAAVRRLFDHGLPIYGECGGFMYLCRQLIDHQGQHHDMVGIFPFATVMGRRLRRLGYRDVTLTRTALFGRTGDRLYGHEFHYSDLDDAGAGQEVVVDGWETCYRLDNNSLEGYTVGAALGSYVHLHFANTPEALDHLRQQLVG</sequence>
<comment type="similarity">
    <text evidence="8">Belongs to the CobB/CbiA family.</text>
</comment>
<keyword evidence="3 8" id="KW-0436">Ligase</keyword>
<dbReference type="EC" id="6.3.5.11" evidence="8"/>
<evidence type="ECO:0000313" key="11">
    <source>
        <dbReference type="EMBL" id="BDD87158.1"/>
    </source>
</evidence>
<reference evidence="11 12" key="1">
    <citation type="submission" date="2022-01" db="EMBL/GenBank/DDBJ databases">
        <title>Desulfofustis limnae sp. nov., a novel mesophilic sulfate-reducing bacterium isolated from marsh soil.</title>
        <authorList>
            <person name="Watanabe M."/>
            <person name="Takahashi A."/>
            <person name="Kojima H."/>
            <person name="Fukui M."/>
        </authorList>
    </citation>
    <scope>NUCLEOTIDE SEQUENCE [LARGE SCALE GENOMIC DNA]</scope>
    <source>
        <strain evidence="11 12">PPLL</strain>
    </source>
</reference>
<comment type="catalytic activity">
    <reaction evidence="8">
        <text>cob(II)yrinate + 2 L-glutamine + 2 ATP + 2 H2O = cob(II)yrinate a,c diamide + 2 L-glutamate + 2 ADP + 2 phosphate + 2 H(+)</text>
        <dbReference type="Rhea" id="RHEA:26289"/>
        <dbReference type="ChEBI" id="CHEBI:15377"/>
        <dbReference type="ChEBI" id="CHEBI:15378"/>
        <dbReference type="ChEBI" id="CHEBI:29985"/>
        <dbReference type="ChEBI" id="CHEBI:30616"/>
        <dbReference type="ChEBI" id="CHEBI:43474"/>
        <dbReference type="ChEBI" id="CHEBI:58359"/>
        <dbReference type="ChEBI" id="CHEBI:58537"/>
        <dbReference type="ChEBI" id="CHEBI:58894"/>
        <dbReference type="ChEBI" id="CHEBI:456216"/>
        <dbReference type="EC" id="6.3.5.11"/>
    </reaction>
</comment>
<evidence type="ECO:0000259" key="9">
    <source>
        <dbReference type="Pfam" id="PF01656"/>
    </source>
</evidence>